<gene>
    <name evidence="1" type="ORF">ACO22_07268</name>
</gene>
<proteinExistence type="predicted"/>
<evidence type="ECO:0000313" key="1">
    <source>
        <dbReference type="EMBL" id="ODH13430.1"/>
    </source>
</evidence>
<comment type="caution">
    <text evidence="1">The sequence shown here is derived from an EMBL/GenBank/DDBJ whole genome shotgun (WGS) entry which is preliminary data.</text>
</comment>
<accession>A0A1D2J573</accession>
<reference evidence="1 2" key="1">
    <citation type="submission" date="2016-06" db="EMBL/GenBank/DDBJ databases">
        <authorList>
            <person name="Kjaerup R.B."/>
            <person name="Dalgaard T.S."/>
            <person name="Juul-Madsen H.R."/>
        </authorList>
    </citation>
    <scope>NUCLEOTIDE SEQUENCE [LARGE SCALE GENOMIC DNA]</scope>
    <source>
        <strain evidence="1 2">Pb300</strain>
    </source>
</reference>
<dbReference type="Proteomes" id="UP000242814">
    <property type="component" value="Unassembled WGS sequence"/>
</dbReference>
<dbReference type="EMBL" id="LZYO01000489">
    <property type="protein sequence ID" value="ODH13430.1"/>
    <property type="molecule type" value="Genomic_DNA"/>
</dbReference>
<dbReference type="AlphaFoldDB" id="A0A1D2J573"/>
<protein>
    <submittedName>
        <fullName evidence="1">Uncharacterized protein</fullName>
    </submittedName>
</protein>
<organism evidence="1 2">
    <name type="scientific">Paracoccidioides brasiliensis</name>
    <dbReference type="NCBI Taxonomy" id="121759"/>
    <lineage>
        <taxon>Eukaryota</taxon>
        <taxon>Fungi</taxon>
        <taxon>Dikarya</taxon>
        <taxon>Ascomycota</taxon>
        <taxon>Pezizomycotina</taxon>
        <taxon>Eurotiomycetes</taxon>
        <taxon>Eurotiomycetidae</taxon>
        <taxon>Onygenales</taxon>
        <taxon>Ajellomycetaceae</taxon>
        <taxon>Paracoccidioides</taxon>
    </lineage>
</organism>
<name>A0A1D2J573_PARBR</name>
<evidence type="ECO:0000313" key="2">
    <source>
        <dbReference type="Proteomes" id="UP000242814"/>
    </source>
</evidence>
<sequence>METCWTQQSFKVQGHSGAGLCPSPAVVGPGLDITIVAKRKPRQIGVIKRSSTTPIDGNAATCSWGTTLDTACLGIHAFFKPLQTARMIGNWNIASPSLHGVKIPRKQDGYDGETNNMTA</sequence>